<sequence length="137" mass="15366">MGGLRLCNEREYGVNNFPNDVAIRHADSSLWKALLRLKDQLLNNCIRNGCSVDAWNQVWIDHGCRVNQLCSVPSQLQGARVRDLVNVNGEWNWELLEAWIPEVILNKIAAIPPPCEENGRDEPVGICSKNNGYSVAV</sequence>
<reference evidence="1 2" key="1">
    <citation type="journal article" date="2018" name="Front. Plant Sci.">
        <title>Red Clover (Trifolium pratense) and Zigzag Clover (T. medium) - A Picture of Genomic Similarities and Differences.</title>
        <authorList>
            <person name="Dluhosova J."/>
            <person name="Istvanek J."/>
            <person name="Nedelnik J."/>
            <person name="Repkova J."/>
        </authorList>
    </citation>
    <scope>NUCLEOTIDE SEQUENCE [LARGE SCALE GENOMIC DNA]</scope>
    <source>
        <strain evidence="2">cv. 10/8</strain>
        <tissue evidence="1">Leaf</tissue>
    </source>
</reference>
<evidence type="ECO:0000313" key="2">
    <source>
        <dbReference type="Proteomes" id="UP000265520"/>
    </source>
</evidence>
<organism evidence="1 2">
    <name type="scientific">Trifolium medium</name>
    <dbReference type="NCBI Taxonomy" id="97028"/>
    <lineage>
        <taxon>Eukaryota</taxon>
        <taxon>Viridiplantae</taxon>
        <taxon>Streptophyta</taxon>
        <taxon>Embryophyta</taxon>
        <taxon>Tracheophyta</taxon>
        <taxon>Spermatophyta</taxon>
        <taxon>Magnoliopsida</taxon>
        <taxon>eudicotyledons</taxon>
        <taxon>Gunneridae</taxon>
        <taxon>Pentapetalae</taxon>
        <taxon>rosids</taxon>
        <taxon>fabids</taxon>
        <taxon>Fabales</taxon>
        <taxon>Fabaceae</taxon>
        <taxon>Papilionoideae</taxon>
        <taxon>50 kb inversion clade</taxon>
        <taxon>NPAAA clade</taxon>
        <taxon>Hologalegina</taxon>
        <taxon>IRL clade</taxon>
        <taxon>Trifolieae</taxon>
        <taxon>Trifolium</taxon>
    </lineage>
</organism>
<evidence type="ECO:0000313" key="1">
    <source>
        <dbReference type="EMBL" id="MCI08434.1"/>
    </source>
</evidence>
<name>A0A392P9H4_9FABA</name>
<keyword evidence="2" id="KW-1185">Reference proteome</keyword>
<proteinExistence type="predicted"/>
<dbReference type="Proteomes" id="UP000265520">
    <property type="component" value="Unassembled WGS sequence"/>
</dbReference>
<accession>A0A392P9H4</accession>
<dbReference type="EMBL" id="LXQA010069020">
    <property type="protein sequence ID" value="MCI08434.1"/>
    <property type="molecule type" value="Genomic_DNA"/>
</dbReference>
<dbReference type="AlphaFoldDB" id="A0A392P9H4"/>
<comment type="caution">
    <text evidence="1">The sequence shown here is derived from an EMBL/GenBank/DDBJ whole genome shotgun (WGS) entry which is preliminary data.</text>
</comment>
<feature type="non-terminal residue" evidence="1">
    <location>
        <position position="137"/>
    </location>
</feature>
<protein>
    <submittedName>
        <fullName evidence="1">Putative ribonuclease H protein</fullName>
    </submittedName>
</protein>